<dbReference type="FunFam" id="3.40.50.300:FF:001597">
    <property type="entry name" value="Origin recognition complex subunit Orc4"/>
    <property type="match status" value="1"/>
</dbReference>
<evidence type="ECO:0000259" key="12">
    <source>
        <dbReference type="PROSITE" id="PS50016"/>
    </source>
</evidence>
<dbReference type="PROSITE" id="PS01359">
    <property type="entry name" value="ZF_PHD_1"/>
    <property type="match status" value="1"/>
</dbReference>
<dbReference type="GO" id="GO:0003688">
    <property type="term" value="F:DNA replication origin binding"/>
    <property type="evidence" value="ECO:0007669"/>
    <property type="project" value="TreeGrafter"/>
</dbReference>
<evidence type="ECO:0000256" key="1">
    <source>
        <dbReference type="ARBA" id="ARBA00004123"/>
    </source>
</evidence>
<dbReference type="PANTHER" id="PTHR12087">
    <property type="entry name" value="ORIGIN RECOGNITION COMPLEX SUBUNIT 4"/>
    <property type="match status" value="1"/>
</dbReference>
<evidence type="ECO:0000256" key="7">
    <source>
        <dbReference type="ARBA" id="ARBA00022833"/>
    </source>
</evidence>
<accession>A0A420YFY3</accession>
<evidence type="ECO:0000256" key="4">
    <source>
        <dbReference type="ARBA" id="ARBA00022705"/>
    </source>
</evidence>
<dbReference type="InterPro" id="IPR027417">
    <property type="entry name" value="P-loop_NTPase"/>
</dbReference>
<dbReference type="InterPro" id="IPR019786">
    <property type="entry name" value="Zinc_finger_PHD-type_CS"/>
</dbReference>
<comment type="subcellular location">
    <subcellularLocation>
        <location evidence="1">Nucleus</location>
    </subcellularLocation>
</comment>
<dbReference type="OrthoDB" id="343623at2759"/>
<dbReference type="Pfam" id="PF00004">
    <property type="entry name" value="AAA"/>
    <property type="match status" value="1"/>
</dbReference>
<dbReference type="PANTHER" id="PTHR12087:SF0">
    <property type="entry name" value="ORIGIN RECOGNITION COMPLEX SUBUNIT 4"/>
    <property type="match status" value="1"/>
</dbReference>
<dbReference type="Proteomes" id="UP000275385">
    <property type="component" value="Unassembled WGS sequence"/>
</dbReference>
<dbReference type="Pfam" id="PF14629">
    <property type="entry name" value="ORC4_C"/>
    <property type="match status" value="1"/>
</dbReference>
<dbReference type="InterPro" id="IPR011011">
    <property type="entry name" value="Znf_FYVE_PHD"/>
</dbReference>
<dbReference type="InterPro" id="IPR001965">
    <property type="entry name" value="Znf_PHD"/>
</dbReference>
<dbReference type="CDD" id="cd15492">
    <property type="entry name" value="PHD_BRPF_JADE_like"/>
    <property type="match status" value="1"/>
</dbReference>
<protein>
    <recommendedName>
        <fullName evidence="3">Origin recognition complex subunit 4</fullName>
    </recommendedName>
</protein>
<evidence type="ECO:0000256" key="8">
    <source>
        <dbReference type="ARBA" id="ARBA00023125"/>
    </source>
</evidence>
<dbReference type="CDD" id="cd00009">
    <property type="entry name" value="AAA"/>
    <property type="match status" value="1"/>
</dbReference>
<evidence type="ECO:0000256" key="6">
    <source>
        <dbReference type="ARBA" id="ARBA00022771"/>
    </source>
</evidence>
<sequence length="844" mass="92500">MQPKGTTRKRHQLKDDDEVESLPAEKRARLDAPNRTSTPESAPAKKRRGRPSNASIAASQQAEDLAHGSRIEQPWKSTRNVLEILDSGDELATPVVEPSPAKKSPTARPPVGRTTPNGTGTVAKGSASGKKASARQDTKDAIAEPPQQPQEPPKVQNAPEPPTPSRPPPAPPTPSKATPSKPKTKSQLLRELRQAGSRGLQGLAELERAVKETPAEQLTPSARKRFTDKDSGVPLGTPLKSILTPQKNRTVGRPRKNVAFNNNEENTIPGEVLFADLPTKPSAKSTLKETPKRAGRPPVAKPTAQVVEVQEEDEEVCSICKKPDSKRGNQILFCDGCDMAVHQKCYDIPTVPKGDWFCRNCTQNDTVVPQKKVVEEPTVTATVIEEEVPDIPEFGQHLRLMQRILIDQCTGRRRIPLRGQDESYEKAYQLVEQTVLAGEGNSMMVIGARGSGKTTLVESIVSKLAKDNKDEFHVVRLNGFIHTDDKIALKEIWRQLGKEMEVEDDLINRTNNYADTLASLLAVLSHPSEIVDTQQGVTSKSVIFIIDEFDLFATHARQTLLYNLFDIAQARKAPIAVLGLTTRIDVVETLEKRVKSRFSHRYVYLSLAKSLPAFWDICKQGLTIEDEDPDADADIGMSRPGFSRFLEWWNSQVEALHRTPAFHDNLEYHFHSTKSVPAFLASAILPLSSLTTASPSLIRHFSKSSTSLSPPDSKLHLLPDLSDLDLSLLIAAARLDIVAHTDTVNFAMAYDEYTSLMGRQRVQSASSGLLALGGGAKVWGRGVAGCSWERLVSLGLLIPAGLVGRGAGGAGGLEAKMWRVDVALEEIPGYVRLNGVLARWCREI</sequence>
<dbReference type="InterPro" id="IPR019787">
    <property type="entry name" value="Znf_PHD-finger"/>
</dbReference>
<keyword evidence="4" id="KW-0235">DNA replication</keyword>
<feature type="compositionally biased region" description="Basic residues" evidence="11">
    <location>
        <begin position="1"/>
        <end position="12"/>
    </location>
</feature>
<feature type="domain" description="PHD-type" evidence="12">
    <location>
        <begin position="314"/>
        <end position="364"/>
    </location>
</feature>
<feature type="compositionally biased region" description="Basic and acidic residues" evidence="11">
    <location>
        <begin position="205"/>
        <end position="214"/>
    </location>
</feature>
<dbReference type="GO" id="GO:0016887">
    <property type="term" value="F:ATP hydrolysis activity"/>
    <property type="evidence" value="ECO:0007669"/>
    <property type="project" value="InterPro"/>
</dbReference>
<dbReference type="SMART" id="SM00382">
    <property type="entry name" value="AAA"/>
    <property type="match status" value="1"/>
</dbReference>
<dbReference type="EMBL" id="QVQW01000012">
    <property type="protein sequence ID" value="RKU46821.1"/>
    <property type="molecule type" value="Genomic_DNA"/>
</dbReference>
<keyword evidence="14" id="KW-1185">Reference proteome</keyword>
<keyword evidence="9" id="KW-0539">Nucleus</keyword>
<dbReference type="STRING" id="177199.A0A420YFY3"/>
<feature type="compositionally biased region" description="Basic and acidic residues" evidence="11">
    <location>
        <begin position="23"/>
        <end position="32"/>
    </location>
</feature>
<organism evidence="13 14">
    <name type="scientific">Coniochaeta pulveracea</name>
    <dbReference type="NCBI Taxonomy" id="177199"/>
    <lineage>
        <taxon>Eukaryota</taxon>
        <taxon>Fungi</taxon>
        <taxon>Dikarya</taxon>
        <taxon>Ascomycota</taxon>
        <taxon>Pezizomycotina</taxon>
        <taxon>Sordariomycetes</taxon>
        <taxon>Sordariomycetidae</taxon>
        <taxon>Coniochaetales</taxon>
        <taxon>Coniochaetaceae</taxon>
        <taxon>Coniochaeta</taxon>
    </lineage>
</organism>
<dbReference type="Gene3D" id="3.30.40.10">
    <property type="entry name" value="Zinc/RING finger domain, C3HC4 (zinc finger)"/>
    <property type="match status" value="1"/>
</dbReference>
<dbReference type="SUPFAM" id="SSF52540">
    <property type="entry name" value="P-loop containing nucleoside triphosphate hydrolases"/>
    <property type="match status" value="1"/>
</dbReference>
<dbReference type="SMART" id="SM00249">
    <property type="entry name" value="PHD"/>
    <property type="match status" value="1"/>
</dbReference>
<feature type="compositionally biased region" description="Polar residues" evidence="11">
    <location>
        <begin position="52"/>
        <end position="62"/>
    </location>
</feature>
<keyword evidence="8" id="KW-0238">DNA-binding</keyword>
<dbReference type="SUPFAM" id="SSF57903">
    <property type="entry name" value="FYVE/PHD zinc finger"/>
    <property type="match status" value="1"/>
</dbReference>
<name>A0A420YFY3_9PEZI</name>
<dbReference type="GO" id="GO:0005524">
    <property type="term" value="F:ATP binding"/>
    <property type="evidence" value="ECO:0007669"/>
    <property type="project" value="InterPro"/>
</dbReference>
<dbReference type="Pfam" id="PF00628">
    <property type="entry name" value="PHD"/>
    <property type="match status" value="1"/>
</dbReference>
<dbReference type="InterPro" id="IPR013083">
    <property type="entry name" value="Znf_RING/FYVE/PHD"/>
</dbReference>
<evidence type="ECO:0000256" key="10">
    <source>
        <dbReference type="PROSITE-ProRule" id="PRU00146"/>
    </source>
</evidence>
<evidence type="ECO:0000256" key="11">
    <source>
        <dbReference type="SAM" id="MobiDB-lite"/>
    </source>
</evidence>
<evidence type="ECO:0000313" key="13">
    <source>
        <dbReference type="EMBL" id="RKU46821.1"/>
    </source>
</evidence>
<dbReference type="AlphaFoldDB" id="A0A420YFY3"/>
<dbReference type="InterPro" id="IPR003959">
    <property type="entry name" value="ATPase_AAA_core"/>
</dbReference>
<evidence type="ECO:0000256" key="9">
    <source>
        <dbReference type="ARBA" id="ARBA00023242"/>
    </source>
</evidence>
<keyword evidence="7" id="KW-0862">Zinc</keyword>
<dbReference type="GO" id="GO:0006270">
    <property type="term" value="P:DNA replication initiation"/>
    <property type="evidence" value="ECO:0007669"/>
    <property type="project" value="TreeGrafter"/>
</dbReference>
<reference evidence="13 14" key="1">
    <citation type="submission" date="2018-08" db="EMBL/GenBank/DDBJ databases">
        <title>Draft genome of the lignicolous fungus Coniochaeta pulveracea.</title>
        <authorList>
            <person name="Borstlap C.J."/>
            <person name="De Witt R.N."/>
            <person name="Botha A."/>
            <person name="Volschenk H."/>
        </authorList>
    </citation>
    <scope>NUCLEOTIDE SEQUENCE [LARGE SCALE GENOMIC DNA]</scope>
    <source>
        <strain evidence="13 14">CAB683</strain>
    </source>
</reference>
<dbReference type="PROSITE" id="PS50016">
    <property type="entry name" value="ZF_PHD_2"/>
    <property type="match status" value="1"/>
</dbReference>
<dbReference type="InterPro" id="IPR016527">
    <property type="entry name" value="ORC4"/>
</dbReference>
<feature type="region of interest" description="Disordered" evidence="11">
    <location>
        <begin position="1"/>
        <end position="253"/>
    </location>
</feature>
<feature type="compositionally biased region" description="Pro residues" evidence="11">
    <location>
        <begin position="159"/>
        <end position="174"/>
    </location>
</feature>
<comment type="caution">
    <text evidence="13">The sequence shown here is derived from an EMBL/GenBank/DDBJ whole genome shotgun (WGS) entry which is preliminary data.</text>
</comment>
<dbReference type="GO" id="GO:0005664">
    <property type="term" value="C:nuclear origin of replication recognition complex"/>
    <property type="evidence" value="ECO:0007669"/>
    <property type="project" value="TreeGrafter"/>
</dbReference>
<keyword evidence="6 10" id="KW-0863">Zinc-finger</keyword>
<dbReference type="GO" id="GO:0008270">
    <property type="term" value="F:zinc ion binding"/>
    <property type="evidence" value="ECO:0007669"/>
    <property type="project" value="UniProtKB-KW"/>
</dbReference>
<dbReference type="Gene3D" id="3.40.50.300">
    <property type="entry name" value="P-loop containing nucleotide triphosphate hydrolases"/>
    <property type="match status" value="1"/>
</dbReference>
<feature type="region of interest" description="Disordered" evidence="11">
    <location>
        <begin position="281"/>
        <end position="303"/>
    </location>
</feature>
<evidence type="ECO:0000256" key="2">
    <source>
        <dbReference type="ARBA" id="ARBA00005334"/>
    </source>
</evidence>
<evidence type="ECO:0000256" key="3">
    <source>
        <dbReference type="ARBA" id="ARBA00019083"/>
    </source>
</evidence>
<dbReference type="InterPro" id="IPR003593">
    <property type="entry name" value="AAA+_ATPase"/>
</dbReference>
<keyword evidence="5" id="KW-0479">Metal-binding</keyword>
<evidence type="ECO:0000313" key="14">
    <source>
        <dbReference type="Proteomes" id="UP000275385"/>
    </source>
</evidence>
<comment type="similarity">
    <text evidence="2">Belongs to the ORC4 family.</text>
</comment>
<proteinExistence type="inferred from homology"/>
<evidence type="ECO:0000256" key="5">
    <source>
        <dbReference type="ARBA" id="ARBA00022723"/>
    </source>
</evidence>
<dbReference type="InterPro" id="IPR032705">
    <property type="entry name" value="ORC4_C"/>
</dbReference>
<gene>
    <name evidence="13" type="ORF">DL546_007748</name>
</gene>